<feature type="domain" description="Fibronectin type-III" evidence="5">
    <location>
        <begin position="957"/>
        <end position="1055"/>
    </location>
</feature>
<dbReference type="Proteomes" id="UP001152759">
    <property type="component" value="Chromosome 2"/>
</dbReference>
<dbReference type="SUPFAM" id="SSF48726">
    <property type="entry name" value="Immunoglobulin"/>
    <property type="match status" value="5"/>
</dbReference>
<dbReference type="PROSITE" id="PS50853">
    <property type="entry name" value="FN3"/>
    <property type="match status" value="3"/>
</dbReference>
<reference evidence="6" key="1">
    <citation type="submission" date="2021-12" db="EMBL/GenBank/DDBJ databases">
        <authorList>
            <person name="King R."/>
        </authorList>
    </citation>
    <scope>NUCLEOTIDE SEQUENCE</scope>
</reference>
<dbReference type="SMART" id="SM00409">
    <property type="entry name" value="IG"/>
    <property type="match status" value="4"/>
</dbReference>
<dbReference type="InterPro" id="IPR013783">
    <property type="entry name" value="Ig-like_fold"/>
</dbReference>
<dbReference type="SMART" id="SM00060">
    <property type="entry name" value="FN3"/>
    <property type="match status" value="4"/>
</dbReference>
<dbReference type="InterPro" id="IPR016187">
    <property type="entry name" value="CTDL_fold"/>
</dbReference>
<dbReference type="InterPro" id="IPR003598">
    <property type="entry name" value="Ig_sub2"/>
</dbReference>
<dbReference type="InterPro" id="IPR001304">
    <property type="entry name" value="C-type_lectin-like"/>
</dbReference>
<evidence type="ECO:0000256" key="2">
    <source>
        <dbReference type="ARBA" id="ARBA00023157"/>
    </source>
</evidence>
<keyword evidence="2" id="KW-1015">Disulfide bond</keyword>
<dbReference type="InterPro" id="IPR007110">
    <property type="entry name" value="Ig-like_dom"/>
</dbReference>
<feature type="domain" description="Ig-like" evidence="4">
    <location>
        <begin position="187"/>
        <end position="288"/>
    </location>
</feature>
<feature type="chain" id="PRO_5040211920" description="Contactin" evidence="3">
    <location>
        <begin position="16"/>
        <end position="1087"/>
    </location>
</feature>
<dbReference type="CDD" id="cd00037">
    <property type="entry name" value="CLECT"/>
    <property type="match status" value="1"/>
</dbReference>
<dbReference type="GO" id="GO:0098609">
    <property type="term" value="P:cell-cell adhesion"/>
    <property type="evidence" value="ECO:0007669"/>
    <property type="project" value="TreeGrafter"/>
</dbReference>
<feature type="signal peptide" evidence="3">
    <location>
        <begin position="1"/>
        <end position="15"/>
    </location>
</feature>
<keyword evidence="3" id="KW-0732">Signal</keyword>
<dbReference type="Pfam" id="PF13927">
    <property type="entry name" value="Ig_3"/>
    <property type="match status" value="1"/>
</dbReference>
<proteinExistence type="predicted"/>
<dbReference type="InterPro" id="IPR003961">
    <property type="entry name" value="FN3_dom"/>
</dbReference>
<evidence type="ECO:0000259" key="5">
    <source>
        <dbReference type="PROSITE" id="PS50853"/>
    </source>
</evidence>
<keyword evidence="1" id="KW-0677">Repeat</keyword>
<keyword evidence="7" id="KW-1185">Reference proteome</keyword>
<dbReference type="InterPro" id="IPR036179">
    <property type="entry name" value="Ig-like_dom_sf"/>
</dbReference>
<dbReference type="EMBL" id="OU963863">
    <property type="protein sequence ID" value="CAH0385516.1"/>
    <property type="molecule type" value="Genomic_DNA"/>
</dbReference>
<dbReference type="SMART" id="SM00034">
    <property type="entry name" value="CLECT"/>
    <property type="match status" value="1"/>
</dbReference>
<dbReference type="InterPro" id="IPR036116">
    <property type="entry name" value="FN3_sf"/>
</dbReference>
<organism evidence="6 7">
    <name type="scientific">Bemisia tabaci</name>
    <name type="common">Sweetpotato whitefly</name>
    <name type="synonym">Aleurodes tabaci</name>
    <dbReference type="NCBI Taxonomy" id="7038"/>
    <lineage>
        <taxon>Eukaryota</taxon>
        <taxon>Metazoa</taxon>
        <taxon>Ecdysozoa</taxon>
        <taxon>Arthropoda</taxon>
        <taxon>Hexapoda</taxon>
        <taxon>Insecta</taxon>
        <taxon>Pterygota</taxon>
        <taxon>Neoptera</taxon>
        <taxon>Paraneoptera</taxon>
        <taxon>Hemiptera</taxon>
        <taxon>Sternorrhyncha</taxon>
        <taxon>Aleyrodoidea</taxon>
        <taxon>Aleyrodidae</taxon>
        <taxon>Aleyrodinae</taxon>
        <taxon>Bemisia</taxon>
    </lineage>
</organism>
<dbReference type="SUPFAM" id="SSF49265">
    <property type="entry name" value="Fibronectin type III"/>
    <property type="match status" value="2"/>
</dbReference>
<dbReference type="Gene3D" id="2.60.40.10">
    <property type="entry name" value="Immunoglobulins"/>
    <property type="match status" value="9"/>
</dbReference>
<feature type="domain" description="Fibronectin type-III" evidence="5">
    <location>
        <begin position="854"/>
        <end position="952"/>
    </location>
</feature>
<dbReference type="CDD" id="cd00063">
    <property type="entry name" value="FN3"/>
    <property type="match status" value="4"/>
</dbReference>
<dbReference type="PROSITE" id="PS50835">
    <property type="entry name" value="IG_LIKE"/>
    <property type="match status" value="3"/>
</dbReference>
<sequence>MIFLWALLLTPAVWAQLEEREMDLQCPQHWIQFQRSCYRFIKSPLRNRNDARRNCLAYESELININNAEEHGFIIYQLLWQDPQHRRWYTGLRQASPGYWVNEDGTQLSDMDAAFLPEQESSYDKEFLVYSFSNQLKRWGFEKVKGDEMLLYICEAPANKLHYLVVDDRTHEYGLDIKNLEEIPRGPYFIKQPVDIVFDLTKRKITNDVYLRCSAGGYPAPTYEWFKEEYENDRLVAKKINPLKESRLTLSGGTLIINNPDQVADRGTYHCKATNKFGTIKSESVQLSFGFIGEFNLKRSQESGNQNWGKSVYCDPPQHYPAVNYYWARDTFPNFVEEDKRVFVSFDGALYFSALEHIDSGNYSCNVQSKVSDTGRNGPFFPLRVNPHCNPVPSYNWTRKGSHLPRGSYLTNFNRVPNGDPLIIDELPDEDRDRYFIQDNVLTIRYLSAERDTGMYQCQAQNQLKTRYSSAQLRVLSLKPTFRKRPVEAETYAGEGGNVTIKCNPEAAPRSGGRRRIMENGNLIIAPVSRDDEGLYVCRAENEYGSDESWGRLIVLRSSTFIEQLAPRIVLPFRRNLELRCQAVSEEFLDISYTWTHNGADISDPDWFFPRLRAEGGILDIYNASFSEGGDYECIVKSPVGKIASKTSIIIEGPPGPPGGVLVLEVIKTSAVLQWTDSTSNGRPITHYAVVGRTNWNDTWYLVAENVAAKEIDRYTGRKEAMIENVLAPWSTYEFRVQAANEYGYGTLSTPSPQFNTPGDKPYRAPSNIPLSRQHQNAPGIYYKVFWKRHVGEKEFQSLALKDHGNVGVAVIRIPSEFYYTEYDVKVQAVNEIGYGPESEVVTIYSAEDMPQVAPQQVSARSFNSTALNVTWEPIDLRRELIRGKLIGHRLKYWRQDRSEDQSTYYLSRTTRNWALIVGLQPDTYYFVKVMAYNGAGEGWESERFLERTYRKAPQKPPSSVAIHPVNPDTIKVTWRYVAPSIDEEPVMGYKVRVWEVDQDMSTANDTWIPIGNKLEAYISNLSPVKAYYLRVLAYSSGGDGRMSSPAITFQMGDQALFASRAARGADYSVLSLSFLFSLLLFGFIEV</sequence>
<dbReference type="Pfam" id="PF05473">
    <property type="entry name" value="UL45"/>
    <property type="match status" value="1"/>
</dbReference>
<dbReference type="AlphaFoldDB" id="A0A9P0A6X7"/>
<feature type="domain" description="Ig-like" evidence="4">
    <location>
        <begin position="577"/>
        <end position="650"/>
    </location>
</feature>
<dbReference type="PANTHER" id="PTHR44170:SF6">
    <property type="entry name" value="CONTACTIN"/>
    <property type="match status" value="1"/>
</dbReference>
<evidence type="ECO:0000256" key="3">
    <source>
        <dbReference type="SAM" id="SignalP"/>
    </source>
</evidence>
<evidence type="ECO:0000259" key="4">
    <source>
        <dbReference type="PROSITE" id="PS50835"/>
    </source>
</evidence>
<dbReference type="SUPFAM" id="SSF56436">
    <property type="entry name" value="C-type lectin-like"/>
    <property type="match status" value="1"/>
</dbReference>
<accession>A0A9P0A6X7</accession>
<evidence type="ECO:0008006" key="8">
    <source>
        <dbReference type="Google" id="ProtNLM"/>
    </source>
</evidence>
<dbReference type="InterPro" id="IPR016186">
    <property type="entry name" value="C-type_lectin-like/link_sf"/>
</dbReference>
<evidence type="ECO:0000256" key="1">
    <source>
        <dbReference type="ARBA" id="ARBA00022737"/>
    </source>
</evidence>
<evidence type="ECO:0000313" key="6">
    <source>
        <dbReference type="EMBL" id="CAH0385516.1"/>
    </source>
</evidence>
<dbReference type="Pfam" id="PF00041">
    <property type="entry name" value="fn3"/>
    <property type="match status" value="3"/>
</dbReference>
<dbReference type="InterPro" id="IPR003599">
    <property type="entry name" value="Ig_sub"/>
</dbReference>
<feature type="domain" description="Fibronectin type-III" evidence="5">
    <location>
        <begin position="654"/>
        <end position="760"/>
    </location>
</feature>
<dbReference type="SMART" id="SM00408">
    <property type="entry name" value="IGc2"/>
    <property type="match status" value="4"/>
</dbReference>
<dbReference type="FunFam" id="2.60.40.10:FF:001529">
    <property type="entry name" value="Cell adhesion molecule"/>
    <property type="match status" value="1"/>
</dbReference>
<dbReference type="GO" id="GO:0016020">
    <property type="term" value="C:membrane"/>
    <property type="evidence" value="ECO:0007669"/>
    <property type="project" value="UniProtKB-SubCell"/>
</dbReference>
<protein>
    <recommendedName>
        <fullName evidence="8">Contactin</fullName>
    </recommendedName>
</protein>
<dbReference type="Gene3D" id="3.10.100.10">
    <property type="entry name" value="Mannose-Binding Protein A, subunit A"/>
    <property type="match status" value="1"/>
</dbReference>
<dbReference type="PANTHER" id="PTHR44170">
    <property type="entry name" value="PROTEIN SIDEKICK"/>
    <property type="match status" value="1"/>
</dbReference>
<gene>
    <name evidence="6" type="ORF">BEMITA_LOCUS4737</name>
</gene>
<name>A0A9P0A6X7_BEMTA</name>
<evidence type="ECO:0000313" key="7">
    <source>
        <dbReference type="Proteomes" id="UP001152759"/>
    </source>
</evidence>
<dbReference type="FunFam" id="2.60.40.10:FF:000064">
    <property type="entry name" value="Contactin 1"/>
    <property type="match status" value="1"/>
</dbReference>
<feature type="domain" description="Ig-like" evidence="4">
    <location>
        <begin position="333"/>
        <end position="477"/>
    </location>
</feature>